<evidence type="ECO:0000259" key="1">
    <source>
        <dbReference type="Pfam" id="PF00535"/>
    </source>
</evidence>
<sequence length="101" mass="11532">MPKLSILIPIYNELSYLDEFTNRLKKSFDNEDAEYIFINDGSTDGSNEWLDNFVSNQKSKKVKLIDLKRNHGKGKALQLGIKNSTGDYILFQDADLELDTA</sequence>
<dbReference type="InterPro" id="IPR001173">
    <property type="entry name" value="Glyco_trans_2-like"/>
</dbReference>
<name>A0A381Y0D2_9ZZZZ</name>
<accession>A0A381Y0D2</accession>
<evidence type="ECO:0000313" key="2">
    <source>
        <dbReference type="EMBL" id="SVA70428.1"/>
    </source>
</evidence>
<reference evidence="2" key="1">
    <citation type="submission" date="2018-05" db="EMBL/GenBank/DDBJ databases">
        <authorList>
            <person name="Lanie J.A."/>
            <person name="Ng W.-L."/>
            <person name="Kazmierczak K.M."/>
            <person name="Andrzejewski T.M."/>
            <person name="Davidsen T.M."/>
            <person name="Wayne K.J."/>
            <person name="Tettelin H."/>
            <person name="Glass J.I."/>
            <person name="Rusch D."/>
            <person name="Podicherti R."/>
            <person name="Tsui H.-C.T."/>
            <person name="Winkler M.E."/>
        </authorList>
    </citation>
    <scope>NUCLEOTIDE SEQUENCE</scope>
</reference>
<dbReference type="InterPro" id="IPR050256">
    <property type="entry name" value="Glycosyltransferase_2"/>
</dbReference>
<protein>
    <recommendedName>
        <fullName evidence="1">Glycosyltransferase 2-like domain-containing protein</fullName>
    </recommendedName>
</protein>
<dbReference type="Gene3D" id="3.90.550.10">
    <property type="entry name" value="Spore Coat Polysaccharide Biosynthesis Protein SpsA, Chain A"/>
    <property type="match status" value="1"/>
</dbReference>
<dbReference type="InterPro" id="IPR029044">
    <property type="entry name" value="Nucleotide-diphossugar_trans"/>
</dbReference>
<dbReference type="EMBL" id="UINC01017029">
    <property type="protein sequence ID" value="SVA70428.1"/>
    <property type="molecule type" value="Genomic_DNA"/>
</dbReference>
<gene>
    <name evidence="2" type="ORF">METZ01_LOCUS123282</name>
</gene>
<feature type="non-terminal residue" evidence="2">
    <location>
        <position position="101"/>
    </location>
</feature>
<dbReference type="Pfam" id="PF00535">
    <property type="entry name" value="Glycos_transf_2"/>
    <property type="match status" value="1"/>
</dbReference>
<dbReference type="PANTHER" id="PTHR48090">
    <property type="entry name" value="UNDECAPRENYL-PHOSPHATE 4-DEOXY-4-FORMAMIDO-L-ARABINOSE TRANSFERASE-RELATED"/>
    <property type="match status" value="1"/>
</dbReference>
<organism evidence="2">
    <name type="scientific">marine metagenome</name>
    <dbReference type="NCBI Taxonomy" id="408172"/>
    <lineage>
        <taxon>unclassified sequences</taxon>
        <taxon>metagenomes</taxon>
        <taxon>ecological metagenomes</taxon>
    </lineage>
</organism>
<dbReference type="AlphaFoldDB" id="A0A381Y0D2"/>
<dbReference type="SUPFAM" id="SSF53448">
    <property type="entry name" value="Nucleotide-diphospho-sugar transferases"/>
    <property type="match status" value="1"/>
</dbReference>
<proteinExistence type="predicted"/>
<feature type="domain" description="Glycosyltransferase 2-like" evidence="1">
    <location>
        <begin position="5"/>
        <end position="99"/>
    </location>
</feature>